<dbReference type="Gene3D" id="1.20.1280.50">
    <property type="match status" value="1"/>
</dbReference>
<keyword evidence="1 3" id="KW-0853">WD repeat</keyword>
<dbReference type="SUPFAM" id="SSF50952">
    <property type="entry name" value="Soluble quinoprotein glucose dehydrogenase"/>
    <property type="match status" value="1"/>
</dbReference>
<evidence type="ECO:0000256" key="2">
    <source>
        <dbReference type="ARBA" id="ARBA00022737"/>
    </source>
</evidence>
<feature type="compositionally biased region" description="Polar residues" evidence="4">
    <location>
        <begin position="347"/>
        <end position="357"/>
    </location>
</feature>
<dbReference type="InterPro" id="IPR001680">
    <property type="entry name" value="WD40_rpt"/>
</dbReference>
<dbReference type="InterPro" id="IPR011041">
    <property type="entry name" value="Quinoprot_gluc/sorb_DH_b-prop"/>
</dbReference>
<dbReference type="PANTHER" id="PTHR22847">
    <property type="entry name" value="WD40 REPEAT PROTEIN"/>
    <property type="match status" value="1"/>
</dbReference>
<feature type="repeat" description="WD" evidence="3">
    <location>
        <begin position="362"/>
        <end position="391"/>
    </location>
</feature>
<dbReference type="Proteomes" id="UP000777482">
    <property type="component" value="Unassembled WGS sequence"/>
</dbReference>
<dbReference type="InterPro" id="IPR020472">
    <property type="entry name" value="WD40_PAC1"/>
</dbReference>
<dbReference type="PRINTS" id="PR00320">
    <property type="entry name" value="GPROTEINBRPT"/>
</dbReference>
<dbReference type="AlphaFoldDB" id="A0A9P6VZS6"/>
<dbReference type="Pfam" id="PF12937">
    <property type="entry name" value="F-box-like"/>
    <property type="match status" value="1"/>
</dbReference>
<dbReference type="InterPro" id="IPR019775">
    <property type="entry name" value="WD40_repeat_CS"/>
</dbReference>
<organism evidence="6 7">
    <name type="scientific">Rhodotorula mucilaginosa</name>
    <name type="common">Yeast</name>
    <name type="synonym">Rhodotorula rubra</name>
    <dbReference type="NCBI Taxonomy" id="5537"/>
    <lineage>
        <taxon>Eukaryota</taxon>
        <taxon>Fungi</taxon>
        <taxon>Dikarya</taxon>
        <taxon>Basidiomycota</taxon>
        <taxon>Pucciniomycotina</taxon>
        <taxon>Microbotryomycetes</taxon>
        <taxon>Sporidiobolales</taxon>
        <taxon>Sporidiobolaceae</taxon>
        <taxon>Rhodotorula</taxon>
    </lineage>
</organism>
<dbReference type="InterPro" id="IPR001810">
    <property type="entry name" value="F-box_dom"/>
</dbReference>
<feature type="compositionally biased region" description="Low complexity" evidence="4">
    <location>
        <begin position="332"/>
        <end position="343"/>
    </location>
</feature>
<dbReference type="SUPFAM" id="SSF50978">
    <property type="entry name" value="WD40 repeat-like"/>
    <property type="match status" value="1"/>
</dbReference>
<feature type="compositionally biased region" description="Pro residues" evidence="4">
    <location>
        <begin position="1"/>
        <end position="12"/>
    </location>
</feature>
<keyword evidence="7" id="KW-1185">Reference proteome</keyword>
<dbReference type="PROSITE" id="PS50181">
    <property type="entry name" value="FBOX"/>
    <property type="match status" value="1"/>
</dbReference>
<feature type="repeat" description="WD" evidence="3">
    <location>
        <begin position="434"/>
        <end position="473"/>
    </location>
</feature>
<evidence type="ECO:0000256" key="1">
    <source>
        <dbReference type="ARBA" id="ARBA00022574"/>
    </source>
</evidence>
<feature type="repeat" description="WD" evidence="3">
    <location>
        <begin position="514"/>
        <end position="555"/>
    </location>
</feature>
<feature type="repeat" description="WD" evidence="3">
    <location>
        <begin position="556"/>
        <end position="595"/>
    </location>
</feature>
<feature type="repeat" description="WD" evidence="3">
    <location>
        <begin position="392"/>
        <end position="433"/>
    </location>
</feature>
<dbReference type="InterPro" id="IPR015943">
    <property type="entry name" value="WD40/YVTN_repeat-like_dom_sf"/>
</dbReference>
<sequence>MLSPPTPAPSPSPSSSSASAACPPPPQVPLEEDPEEEPLVRDLHAQIINRLTPPSQLRLLRLLLASTPSLSLAPLLPLIQPRLQRDFLDSLPAELALHVLSFVDDPKTLTRAARVSKAWYALIDADQTWKRLCLHNGYPLPLRESAPSSSSFSLAELGDALDIPPRVDLTSRRTTTTQIVSSHRRHRPQPGNNNPPPSYKSHFKHAFQTSQSWLLGPGRLLSTQMSAADNGVVTSLAFDGEWIVVAMETSQVHVFEGEEGGYVRTLEGHQQSGVWCLSLVSKGGGGGASFDDDDRGWGRGWGRGTNDPSADSGSSRRGVGGGGGMGIGAGGPTTTTTTAGKDPTTARRQQQQGSACSTARGWGQQGAVLVSGGCDRTVRVWDVSTGYCIHTLTGHISTVRCLRVLDSRPVAISGSRDGTVRVWDIDRGEAVHVLNGHAASVRAIDVCGGRAVSASYDMTCRLWDVDTGECLHVFRGHTSKIYSVAFDGERVVTGSLDSTVRVWSAHDGNLIALLQGHSTLVGQLQLDPHTDTLLTGGSDGRVIVFSLESYRPVHVLEAHSTSVTCLQFDKRFIVTGGNDGRIKLWDFRTGAYIRDLCDPSIGIWRVVIRDDKMVTLSRREEFVPTLDDPHRRVEKTMLDVRTFLPPPPPPPPPPAASVSTSWPSAAASVQPAWGRRSHA</sequence>
<feature type="compositionally biased region" description="Pro residues" evidence="4">
    <location>
        <begin position="644"/>
        <end position="655"/>
    </location>
</feature>
<reference evidence="6 7" key="1">
    <citation type="submission" date="2020-11" db="EMBL/GenBank/DDBJ databases">
        <title>Kefir isolates.</title>
        <authorList>
            <person name="Marcisauskas S."/>
            <person name="Kim Y."/>
            <person name="Blasche S."/>
        </authorList>
    </citation>
    <scope>NUCLEOTIDE SEQUENCE [LARGE SCALE GENOMIC DNA]</scope>
    <source>
        <strain evidence="6 7">KR</strain>
    </source>
</reference>
<dbReference type="PROSITE" id="PS50294">
    <property type="entry name" value="WD_REPEATS_REGION"/>
    <property type="match status" value="3"/>
</dbReference>
<evidence type="ECO:0000313" key="7">
    <source>
        <dbReference type="Proteomes" id="UP000777482"/>
    </source>
</evidence>
<protein>
    <recommendedName>
        <fullName evidence="5">F-box domain-containing protein</fullName>
    </recommendedName>
</protein>
<dbReference type="EMBL" id="PUHQ01000042">
    <property type="protein sequence ID" value="KAG0660617.1"/>
    <property type="molecule type" value="Genomic_DNA"/>
</dbReference>
<dbReference type="SUPFAM" id="SSF81383">
    <property type="entry name" value="F-box domain"/>
    <property type="match status" value="1"/>
</dbReference>
<dbReference type="SMART" id="SM00320">
    <property type="entry name" value="WD40"/>
    <property type="match status" value="7"/>
</dbReference>
<dbReference type="SMART" id="SM00256">
    <property type="entry name" value="FBOX"/>
    <property type="match status" value="1"/>
</dbReference>
<dbReference type="InterPro" id="IPR036322">
    <property type="entry name" value="WD40_repeat_dom_sf"/>
</dbReference>
<dbReference type="Gene3D" id="2.130.10.10">
    <property type="entry name" value="YVTN repeat-like/Quinoprotein amine dehydrogenase"/>
    <property type="match status" value="2"/>
</dbReference>
<evidence type="ECO:0000313" key="6">
    <source>
        <dbReference type="EMBL" id="KAG0660617.1"/>
    </source>
</evidence>
<dbReference type="OrthoDB" id="190105at2759"/>
<comment type="caution">
    <text evidence="6">The sequence shown here is derived from an EMBL/GenBank/DDBJ whole genome shotgun (WGS) entry which is preliminary data.</text>
</comment>
<feature type="compositionally biased region" description="Polar residues" evidence="4">
    <location>
        <begin position="306"/>
        <end position="315"/>
    </location>
</feature>
<dbReference type="PROSITE" id="PS50082">
    <property type="entry name" value="WD_REPEATS_2"/>
    <property type="match status" value="6"/>
</dbReference>
<feature type="compositionally biased region" description="Low complexity" evidence="4">
    <location>
        <begin position="656"/>
        <end position="668"/>
    </location>
</feature>
<proteinExistence type="predicted"/>
<feature type="compositionally biased region" description="Gly residues" evidence="4">
    <location>
        <begin position="318"/>
        <end position="331"/>
    </location>
</feature>
<name>A0A9P6VZS6_RHOMI</name>
<feature type="region of interest" description="Disordered" evidence="4">
    <location>
        <begin position="287"/>
        <end position="358"/>
    </location>
</feature>
<keyword evidence="2" id="KW-0677">Repeat</keyword>
<dbReference type="Pfam" id="PF00400">
    <property type="entry name" value="WD40"/>
    <property type="match status" value="6"/>
</dbReference>
<feature type="region of interest" description="Disordered" evidence="4">
    <location>
        <begin position="1"/>
        <end position="36"/>
    </location>
</feature>
<feature type="region of interest" description="Disordered" evidence="4">
    <location>
        <begin position="173"/>
        <end position="198"/>
    </location>
</feature>
<evidence type="ECO:0000256" key="4">
    <source>
        <dbReference type="SAM" id="MobiDB-lite"/>
    </source>
</evidence>
<accession>A0A9P6VZS6</accession>
<dbReference type="InterPro" id="IPR036047">
    <property type="entry name" value="F-box-like_dom_sf"/>
</dbReference>
<dbReference type="PROSITE" id="PS00678">
    <property type="entry name" value="WD_REPEATS_1"/>
    <property type="match status" value="4"/>
</dbReference>
<feature type="domain" description="F-box" evidence="5">
    <location>
        <begin position="85"/>
        <end position="132"/>
    </location>
</feature>
<feature type="region of interest" description="Disordered" evidence="4">
    <location>
        <begin position="643"/>
        <end position="679"/>
    </location>
</feature>
<evidence type="ECO:0000259" key="5">
    <source>
        <dbReference type="PROSITE" id="PS50181"/>
    </source>
</evidence>
<feature type="repeat" description="WD" evidence="3">
    <location>
        <begin position="474"/>
        <end position="513"/>
    </location>
</feature>
<dbReference type="CDD" id="cd00200">
    <property type="entry name" value="WD40"/>
    <property type="match status" value="1"/>
</dbReference>
<gene>
    <name evidence="6" type="ORF">C6P46_004480</name>
</gene>
<dbReference type="PANTHER" id="PTHR22847:SF732">
    <property type="entry name" value="F-BOX DOMAIN-CONTAINING PROTEIN"/>
    <property type="match status" value="1"/>
</dbReference>
<evidence type="ECO:0000256" key="3">
    <source>
        <dbReference type="PROSITE-ProRule" id="PRU00221"/>
    </source>
</evidence>